<proteinExistence type="predicted"/>
<dbReference type="PANTHER" id="PTHR14187:SF5">
    <property type="entry name" value="HEAT SHOCK 70 KDA PROTEIN 12A"/>
    <property type="match status" value="1"/>
</dbReference>
<dbReference type="SUPFAM" id="SSF53067">
    <property type="entry name" value="Actin-like ATPase domain"/>
    <property type="match status" value="2"/>
</dbReference>
<keyword evidence="2" id="KW-1185">Reference proteome</keyword>
<evidence type="ECO:0000313" key="1">
    <source>
        <dbReference type="EMBL" id="KAF9449854.1"/>
    </source>
</evidence>
<protein>
    <recommendedName>
        <fullName evidence="3">Actin-like ATPase domain-containing protein</fullName>
    </recommendedName>
</protein>
<gene>
    <name evidence="1" type="ORF">P691DRAFT_758688</name>
</gene>
<dbReference type="InterPro" id="IPR043129">
    <property type="entry name" value="ATPase_NBD"/>
</dbReference>
<dbReference type="Proteomes" id="UP000807342">
    <property type="component" value="Unassembled WGS sequence"/>
</dbReference>
<sequence length="594" mass="66030">MPARTPYAGTERKLVLAFDVGTTYSGISYTILDPGREPKINPVTRFPGRANAGGDAKVPTVIYYAEDGTPRAIGAETEGEGIEALADDSGWVKAEWFKLHLRPRTQTTSSVGEDIPPLPAGKSAVDVLADFLVYMKQCARTYIEETHPVDGANFWRSGKEEYILSHPNAWEGAQQTLIRRAAVQAGLISDTPADHARIAFITEGEASLNFCIDRGLMNDSIRHGHGVTIVDAGGGTIDISTYAKRPSGTDEFEEIAAAQSYFKGSVFVTRAAARYLDEYLLGTRFHGDVPFMTEKFDKATKLSFRDPNDPQFIKFGNVSDRDPSRNIRAGRLKLEGSIIANFFESSIQHTVDAVLSQVSLATRPVTSVFLVGGFAASDYFFSELEKRLRPRGLDICRPDPHLNKAVPDGSIAGYLRPSVQTRVSRFTYGVRCARSCNIFDNEHIRRMSQSVRTLGGNRVIPGAFSDILLKNTQVTEIQEFRKSYREQASSREGLNRQNQTPITCYRGNIACPQFYDQDPGNFHNVFSVHADLSNLADNSEEHTGPDGAYYEVEYDIIILFGLTEFKAQYAWTEEGVERRSPAEVIFDTEIEYRD</sequence>
<reference evidence="1" key="1">
    <citation type="submission" date="2020-11" db="EMBL/GenBank/DDBJ databases">
        <authorList>
            <consortium name="DOE Joint Genome Institute"/>
            <person name="Ahrendt S."/>
            <person name="Riley R."/>
            <person name="Andreopoulos W."/>
            <person name="Labutti K."/>
            <person name="Pangilinan J."/>
            <person name="Ruiz-Duenas F.J."/>
            <person name="Barrasa J.M."/>
            <person name="Sanchez-Garcia M."/>
            <person name="Camarero S."/>
            <person name="Miyauchi S."/>
            <person name="Serrano A."/>
            <person name="Linde D."/>
            <person name="Babiker R."/>
            <person name="Drula E."/>
            <person name="Ayuso-Fernandez I."/>
            <person name="Pacheco R."/>
            <person name="Padilla G."/>
            <person name="Ferreira P."/>
            <person name="Barriuso J."/>
            <person name="Kellner H."/>
            <person name="Castanera R."/>
            <person name="Alfaro M."/>
            <person name="Ramirez L."/>
            <person name="Pisabarro A.G."/>
            <person name="Kuo A."/>
            <person name="Tritt A."/>
            <person name="Lipzen A."/>
            <person name="He G."/>
            <person name="Yan M."/>
            <person name="Ng V."/>
            <person name="Cullen D."/>
            <person name="Martin F."/>
            <person name="Rosso M.-N."/>
            <person name="Henrissat B."/>
            <person name="Hibbett D."/>
            <person name="Martinez A.T."/>
            <person name="Grigoriev I.V."/>
        </authorList>
    </citation>
    <scope>NUCLEOTIDE SEQUENCE</scope>
    <source>
        <strain evidence="1">MF-IS2</strain>
    </source>
</reference>
<dbReference type="Gene3D" id="3.30.420.40">
    <property type="match status" value="1"/>
</dbReference>
<accession>A0A9P5XF51</accession>
<organism evidence="1 2">
    <name type="scientific">Macrolepiota fuliginosa MF-IS2</name>
    <dbReference type="NCBI Taxonomy" id="1400762"/>
    <lineage>
        <taxon>Eukaryota</taxon>
        <taxon>Fungi</taxon>
        <taxon>Dikarya</taxon>
        <taxon>Basidiomycota</taxon>
        <taxon>Agaricomycotina</taxon>
        <taxon>Agaricomycetes</taxon>
        <taxon>Agaricomycetidae</taxon>
        <taxon>Agaricales</taxon>
        <taxon>Agaricineae</taxon>
        <taxon>Agaricaceae</taxon>
        <taxon>Macrolepiota</taxon>
    </lineage>
</organism>
<evidence type="ECO:0008006" key="3">
    <source>
        <dbReference type="Google" id="ProtNLM"/>
    </source>
</evidence>
<dbReference type="AlphaFoldDB" id="A0A9P5XF51"/>
<comment type="caution">
    <text evidence="1">The sequence shown here is derived from an EMBL/GenBank/DDBJ whole genome shotgun (WGS) entry which is preliminary data.</text>
</comment>
<dbReference type="EMBL" id="MU151118">
    <property type="protein sequence ID" value="KAF9449854.1"/>
    <property type="molecule type" value="Genomic_DNA"/>
</dbReference>
<dbReference type="CDD" id="cd10170">
    <property type="entry name" value="ASKHA_NBD_HSP70"/>
    <property type="match status" value="1"/>
</dbReference>
<dbReference type="OrthoDB" id="2963168at2759"/>
<name>A0A9P5XF51_9AGAR</name>
<evidence type="ECO:0000313" key="2">
    <source>
        <dbReference type="Proteomes" id="UP000807342"/>
    </source>
</evidence>
<dbReference type="PANTHER" id="PTHR14187">
    <property type="entry name" value="ALPHA KINASE/ELONGATION FACTOR 2 KINASE"/>
    <property type="match status" value="1"/>
</dbReference>